<name>A0ABQ0QGM6_9PROT</name>
<protein>
    <submittedName>
        <fullName evidence="1">Uncharacterized protein</fullName>
    </submittedName>
</protein>
<organism evidence="1 2">
    <name type="scientific">Neokomagataea tanensis NBRC 106556</name>
    <dbReference type="NCBI Taxonomy" id="1223519"/>
    <lineage>
        <taxon>Bacteria</taxon>
        <taxon>Pseudomonadati</taxon>
        <taxon>Pseudomonadota</taxon>
        <taxon>Alphaproteobacteria</taxon>
        <taxon>Acetobacterales</taxon>
        <taxon>Acetobacteraceae</taxon>
        <taxon>Neokomagataea</taxon>
    </lineage>
</organism>
<keyword evidence="2" id="KW-1185">Reference proteome</keyword>
<dbReference type="Proteomes" id="UP001062443">
    <property type="component" value="Unassembled WGS sequence"/>
</dbReference>
<evidence type="ECO:0000313" key="2">
    <source>
        <dbReference type="Proteomes" id="UP001062443"/>
    </source>
</evidence>
<comment type="caution">
    <text evidence="1">The sequence shown here is derived from an EMBL/GenBank/DDBJ whole genome shotgun (WGS) entry which is preliminary data.</text>
</comment>
<gene>
    <name evidence="1" type="ORF">AA106556_0311</name>
</gene>
<evidence type="ECO:0000313" key="1">
    <source>
        <dbReference type="EMBL" id="GBR44098.1"/>
    </source>
</evidence>
<dbReference type="EMBL" id="BAQB01000003">
    <property type="protein sequence ID" value="GBR44098.1"/>
    <property type="molecule type" value="Genomic_DNA"/>
</dbReference>
<accession>A0ABQ0QGM6</accession>
<proteinExistence type="predicted"/>
<sequence length="62" mass="6809">MDEPRPPARMRDEAGFNAIWCAGAGMYGKATGFVDDQVVWTGVEKREVLSCPEEGRAFLDAC</sequence>
<reference evidence="1" key="1">
    <citation type="submission" date="2013-04" db="EMBL/GenBank/DDBJ databases">
        <title>The genome sequencing project of 58 acetic acid bacteria.</title>
        <authorList>
            <person name="Okamoto-Kainuma A."/>
            <person name="Ishikawa M."/>
            <person name="Umino S."/>
            <person name="Koizumi Y."/>
            <person name="Shiwa Y."/>
            <person name="Yoshikawa H."/>
            <person name="Matsutani M."/>
            <person name="Matsushita K."/>
        </authorList>
    </citation>
    <scope>NUCLEOTIDE SEQUENCE</scope>
    <source>
        <strain evidence="1">NBRC 106556</strain>
    </source>
</reference>